<reference evidence="2 3" key="1">
    <citation type="journal article" date="2019" name="Nat. Microbiol.">
        <title>Wide diversity of methane and short-chain alkane metabolisms in uncultured archaea.</title>
        <authorList>
            <person name="Borrel G."/>
            <person name="Adam P.S."/>
            <person name="McKay L.J."/>
            <person name="Chen L.X."/>
            <person name="Sierra-Garcia I.N."/>
            <person name="Sieber C.M."/>
            <person name="Letourneur Q."/>
            <person name="Ghozlane A."/>
            <person name="Andersen G.L."/>
            <person name="Li W.J."/>
            <person name="Hallam S.J."/>
            <person name="Muyzer G."/>
            <person name="de Oliveira V.M."/>
            <person name="Inskeep W.P."/>
            <person name="Banfield J.F."/>
            <person name="Gribaldo S."/>
        </authorList>
    </citation>
    <scope>NUCLEOTIDE SEQUENCE [LARGE SCALE GENOMIC DNA]</scope>
    <source>
        <strain evidence="2">NM1a</strain>
    </source>
</reference>
<dbReference type="AlphaFoldDB" id="A0A520KSX9"/>
<name>A0A520KSX9_METT2</name>
<evidence type="ECO:0000259" key="1">
    <source>
        <dbReference type="Pfam" id="PF13847"/>
    </source>
</evidence>
<keyword evidence="2" id="KW-0489">Methyltransferase</keyword>
<protein>
    <submittedName>
        <fullName evidence="2">Class I SAM-dependent methyltransferase</fullName>
    </submittedName>
</protein>
<dbReference type="InterPro" id="IPR025714">
    <property type="entry name" value="Methyltranfer_dom"/>
</dbReference>
<dbReference type="Pfam" id="PF13847">
    <property type="entry name" value="Methyltransf_31"/>
    <property type="match status" value="1"/>
</dbReference>
<dbReference type="SUPFAM" id="SSF53335">
    <property type="entry name" value="S-adenosyl-L-methionine-dependent methyltransferases"/>
    <property type="match status" value="1"/>
</dbReference>
<dbReference type="PANTHER" id="PTHR43667">
    <property type="entry name" value="CYCLOPROPANE-FATTY-ACYL-PHOSPHOLIPID SYNTHASE"/>
    <property type="match status" value="1"/>
</dbReference>
<evidence type="ECO:0000313" key="3">
    <source>
        <dbReference type="Proteomes" id="UP000317158"/>
    </source>
</evidence>
<dbReference type="Gene3D" id="3.40.50.150">
    <property type="entry name" value="Vaccinia Virus protein VP39"/>
    <property type="match status" value="1"/>
</dbReference>
<dbReference type="GO" id="GO:0008168">
    <property type="term" value="F:methyltransferase activity"/>
    <property type="evidence" value="ECO:0007669"/>
    <property type="project" value="UniProtKB-KW"/>
</dbReference>
<dbReference type="InterPro" id="IPR029063">
    <property type="entry name" value="SAM-dependent_MTases_sf"/>
</dbReference>
<keyword evidence="2" id="KW-0808">Transferase</keyword>
<dbReference type="Proteomes" id="UP000317158">
    <property type="component" value="Unassembled WGS sequence"/>
</dbReference>
<dbReference type="CDD" id="cd02440">
    <property type="entry name" value="AdoMet_MTases"/>
    <property type="match status" value="1"/>
</dbReference>
<gene>
    <name evidence="2" type="ORF">EF806_03035</name>
</gene>
<dbReference type="GO" id="GO:0032259">
    <property type="term" value="P:methylation"/>
    <property type="evidence" value="ECO:0007669"/>
    <property type="project" value="UniProtKB-KW"/>
</dbReference>
<dbReference type="PANTHER" id="PTHR43667:SF2">
    <property type="entry name" value="FATTY ACID C-METHYL TRANSFERASE"/>
    <property type="match status" value="1"/>
</dbReference>
<dbReference type="EMBL" id="RXIF01000004">
    <property type="protein sequence ID" value="RZN65033.1"/>
    <property type="molecule type" value="Genomic_DNA"/>
</dbReference>
<proteinExistence type="predicted"/>
<feature type="domain" description="Methyltransferase" evidence="1">
    <location>
        <begin position="66"/>
        <end position="168"/>
    </location>
</feature>
<organism evidence="2 3">
    <name type="scientific">Methanoliparum thermophilum</name>
    <dbReference type="NCBI Taxonomy" id="2491083"/>
    <lineage>
        <taxon>Archaea</taxon>
        <taxon>Methanobacteriati</taxon>
        <taxon>Methanobacteriota</taxon>
        <taxon>Candidatus Methanoliparia</taxon>
        <taxon>Candidatus Methanoliparales</taxon>
        <taxon>Candidatus Methanoliparaceae</taxon>
        <taxon>Candidatus Methanoliparum</taxon>
    </lineage>
</organism>
<comment type="caution">
    <text evidence="2">The sequence shown here is derived from an EMBL/GenBank/DDBJ whole genome shotgun (WGS) entry which is preliminary data.</text>
</comment>
<dbReference type="InterPro" id="IPR050723">
    <property type="entry name" value="CFA/CMAS"/>
</dbReference>
<evidence type="ECO:0000313" key="2">
    <source>
        <dbReference type="EMBL" id="RZN65033.1"/>
    </source>
</evidence>
<sequence>MIFEKIDWNEEWKDFFNTKSKSIDIINKQEKWNKRAKRFNESIKNSWNKLNDKDYITQILRIIDVDKDDSVLDIGSGPGTLAIPLAKKVKSVTALDISIEMLNFLRENASNEGLNNISYINKAWEDLDIYQDIERHDVIVASRSLIPYDMKRELIKVDKIAKKAVYLVYPTKDGHLYDKKLCEYLGKNYYSITSTSFPGFIYIYNILYQIGIDANVEFINCKRTAYFRNIDDALSDFEWRIGEFTHDDKEKAKLFLENELIEEDGIFKFKNESKTKWVVIWWKKGE</sequence>
<accession>A0A520KSX9</accession>